<evidence type="ECO:0000256" key="1">
    <source>
        <dbReference type="SAM" id="MobiDB-lite"/>
    </source>
</evidence>
<evidence type="ECO:0000313" key="4">
    <source>
        <dbReference type="Proteomes" id="UP001189429"/>
    </source>
</evidence>
<dbReference type="CDD" id="cd00136">
    <property type="entry name" value="PDZ_canonical"/>
    <property type="match status" value="1"/>
</dbReference>
<dbReference type="InterPro" id="IPR036034">
    <property type="entry name" value="PDZ_sf"/>
</dbReference>
<dbReference type="SUPFAM" id="SSF50156">
    <property type="entry name" value="PDZ domain-like"/>
    <property type="match status" value="1"/>
</dbReference>
<dbReference type="PROSITE" id="PS50106">
    <property type="entry name" value="PDZ"/>
    <property type="match status" value="1"/>
</dbReference>
<feature type="region of interest" description="Disordered" evidence="1">
    <location>
        <begin position="143"/>
        <end position="204"/>
    </location>
</feature>
<evidence type="ECO:0000313" key="3">
    <source>
        <dbReference type="EMBL" id="CAK0892220.1"/>
    </source>
</evidence>
<organism evidence="3 4">
    <name type="scientific">Prorocentrum cordatum</name>
    <dbReference type="NCBI Taxonomy" id="2364126"/>
    <lineage>
        <taxon>Eukaryota</taxon>
        <taxon>Sar</taxon>
        <taxon>Alveolata</taxon>
        <taxon>Dinophyceae</taxon>
        <taxon>Prorocentrales</taxon>
        <taxon>Prorocentraceae</taxon>
        <taxon>Prorocentrum</taxon>
    </lineage>
</organism>
<name>A0ABN9WZA8_9DINO</name>
<feature type="compositionally biased region" description="Low complexity" evidence="1">
    <location>
        <begin position="143"/>
        <end position="154"/>
    </location>
</feature>
<proteinExistence type="predicted"/>
<comment type="caution">
    <text evidence="3">The sequence shown here is derived from an EMBL/GenBank/DDBJ whole genome shotgun (WGS) entry which is preliminary data.</text>
</comment>
<keyword evidence="4" id="KW-1185">Reference proteome</keyword>
<feature type="non-terminal residue" evidence="3">
    <location>
        <position position="1"/>
    </location>
</feature>
<evidence type="ECO:0000259" key="2">
    <source>
        <dbReference type="PROSITE" id="PS50106"/>
    </source>
</evidence>
<feature type="domain" description="PDZ" evidence="2">
    <location>
        <begin position="56"/>
        <end position="134"/>
    </location>
</feature>
<dbReference type="InterPro" id="IPR001478">
    <property type="entry name" value="PDZ"/>
</dbReference>
<dbReference type="Gene3D" id="2.30.42.10">
    <property type="match status" value="1"/>
</dbReference>
<protein>
    <recommendedName>
        <fullName evidence="2">PDZ domain-containing protein</fullName>
    </recommendedName>
</protein>
<sequence length="204" mass="21304">GADFAATPLASGAAAAGPALPEVPAFPLAAPRSFGLPPCGSPVSLAEAAGRPDEFSFTLRKADGTGLGLSVAQEGPALLIEAVRSDGAVEAWNKSCAGRPERIVVPGDRIVGVNGVTEDSARMLEECESQQLLRLTVRREGAQAAAGGHEAPPATLRAEASEFVPSRSSRHRPHRARSPTEVEEEDAAQRPDAAWPKVERRETT</sequence>
<reference evidence="3" key="1">
    <citation type="submission" date="2023-10" db="EMBL/GenBank/DDBJ databases">
        <authorList>
            <person name="Chen Y."/>
            <person name="Shah S."/>
            <person name="Dougan E. K."/>
            <person name="Thang M."/>
            <person name="Chan C."/>
        </authorList>
    </citation>
    <scope>NUCLEOTIDE SEQUENCE [LARGE SCALE GENOMIC DNA]</scope>
</reference>
<gene>
    <name evidence="3" type="ORF">PCOR1329_LOCUS71938</name>
</gene>
<feature type="compositionally biased region" description="Basic residues" evidence="1">
    <location>
        <begin position="168"/>
        <end position="177"/>
    </location>
</feature>
<dbReference type="Proteomes" id="UP001189429">
    <property type="component" value="Unassembled WGS sequence"/>
</dbReference>
<dbReference type="EMBL" id="CAUYUJ010019582">
    <property type="protein sequence ID" value="CAK0892220.1"/>
    <property type="molecule type" value="Genomic_DNA"/>
</dbReference>
<accession>A0ABN9WZA8</accession>